<dbReference type="RefSeq" id="WP_016814348.1">
    <property type="nucleotide sequence ID" value="NZ_BOQM01000039.1"/>
</dbReference>
<dbReference type="CDD" id="cd01282">
    <property type="entry name" value="HTH_MerR-like_sg3"/>
    <property type="match status" value="1"/>
</dbReference>
<reference evidence="4 7" key="2">
    <citation type="submission" date="2021-03" db="EMBL/GenBank/DDBJ databases">
        <title>Whole genome shotgun sequence of Salinispora arenicola NBRC 105043.</title>
        <authorList>
            <person name="Komaki H."/>
            <person name="Tamura T."/>
        </authorList>
    </citation>
    <scope>NUCLEOTIDE SEQUENCE [LARGE SCALE GENOMIC DNA]</scope>
    <source>
        <strain evidence="4 7">NBRC 105043</strain>
    </source>
</reference>
<dbReference type="GO" id="GO:0003700">
    <property type="term" value="F:DNA-binding transcription factor activity"/>
    <property type="evidence" value="ECO:0007669"/>
    <property type="project" value="InterPro"/>
</dbReference>
<dbReference type="PROSITE" id="PS00552">
    <property type="entry name" value="HTH_MERR_1"/>
    <property type="match status" value="1"/>
</dbReference>
<dbReference type="GO" id="GO:0003677">
    <property type="term" value="F:DNA binding"/>
    <property type="evidence" value="ECO:0007669"/>
    <property type="project" value="UniProtKB-KW"/>
</dbReference>
<dbReference type="EMBL" id="BOQM01000039">
    <property type="protein sequence ID" value="GIM87405.1"/>
    <property type="molecule type" value="Genomic_DNA"/>
</dbReference>
<dbReference type="PROSITE" id="PS50937">
    <property type="entry name" value="HTH_MERR_2"/>
    <property type="match status" value="1"/>
</dbReference>
<evidence type="ECO:0000259" key="3">
    <source>
        <dbReference type="PROSITE" id="PS50937"/>
    </source>
</evidence>
<comment type="caution">
    <text evidence="5">The sequence shown here is derived from an EMBL/GenBank/DDBJ whole genome shotgun (WGS) entry which is preliminary data.</text>
</comment>
<dbReference type="GeneID" id="93770841"/>
<dbReference type="AlphaFoldDB" id="A0A542XKZ5"/>
<dbReference type="InterPro" id="IPR000551">
    <property type="entry name" value="MerR-type_HTH_dom"/>
</dbReference>
<dbReference type="PRINTS" id="PR00040">
    <property type="entry name" value="HTHMERR"/>
</dbReference>
<dbReference type="InterPro" id="IPR047057">
    <property type="entry name" value="MerR_fam"/>
</dbReference>
<dbReference type="PANTHER" id="PTHR30204:SF97">
    <property type="entry name" value="MERR FAMILY REGULATORY PROTEIN"/>
    <property type="match status" value="1"/>
</dbReference>
<protein>
    <submittedName>
        <fullName evidence="5">DNA-binding transcriptional MerR regulator</fullName>
    </submittedName>
    <submittedName>
        <fullName evidence="4">MerR family transcriptional regulator</fullName>
    </submittedName>
</protein>
<accession>A0A542XKZ5</accession>
<dbReference type="SMART" id="SM00422">
    <property type="entry name" value="HTH_MERR"/>
    <property type="match status" value="1"/>
</dbReference>
<dbReference type="Proteomes" id="UP000677457">
    <property type="component" value="Unassembled WGS sequence"/>
</dbReference>
<evidence type="ECO:0000256" key="1">
    <source>
        <dbReference type="ARBA" id="ARBA00023125"/>
    </source>
</evidence>
<dbReference type="EMBL" id="VFOL01000001">
    <property type="protein sequence ID" value="TQL36450.1"/>
    <property type="molecule type" value="Genomic_DNA"/>
</dbReference>
<reference evidence="5 6" key="1">
    <citation type="submission" date="2019-06" db="EMBL/GenBank/DDBJ databases">
        <title>Sequencing the genomes of 1000 actinobacteria strains.</title>
        <authorList>
            <person name="Klenk H.-P."/>
        </authorList>
    </citation>
    <scope>NUCLEOTIDE SEQUENCE [LARGE SCALE GENOMIC DNA]</scope>
    <source>
        <strain evidence="5 6">DSM 44819</strain>
    </source>
</reference>
<evidence type="ECO:0000313" key="5">
    <source>
        <dbReference type="EMBL" id="TQL36450.1"/>
    </source>
</evidence>
<proteinExistence type="predicted"/>
<dbReference type="Gene3D" id="1.10.1660.10">
    <property type="match status" value="1"/>
</dbReference>
<organism evidence="5 6">
    <name type="scientific">Salinispora arenicola</name>
    <dbReference type="NCBI Taxonomy" id="168697"/>
    <lineage>
        <taxon>Bacteria</taxon>
        <taxon>Bacillati</taxon>
        <taxon>Actinomycetota</taxon>
        <taxon>Actinomycetes</taxon>
        <taxon>Micromonosporales</taxon>
        <taxon>Micromonosporaceae</taxon>
        <taxon>Salinispora</taxon>
    </lineage>
</organism>
<dbReference type="Pfam" id="PF13411">
    <property type="entry name" value="MerR_1"/>
    <property type="match status" value="1"/>
</dbReference>
<feature type="domain" description="HTH merR-type" evidence="3">
    <location>
        <begin position="1"/>
        <end position="68"/>
    </location>
</feature>
<feature type="coiled-coil region" evidence="2">
    <location>
        <begin position="79"/>
        <end position="106"/>
    </location>
</feature>
<sequence>MRIGEVAAATGVSTRALRYYEEQQLLSSVRSAGGQRHYPAAVVERVRLIQSLYAAGLSSKVIAGILPCVNTGFATPDMMTRLTVERERLNTQLRELSRTRDRLDEIIAATRVDASG</sequence>
<keyword evidence="1 5" id="KW-0238">DNA-binding</keyword>
<evidence type="ECO:0000313" key="6">
    <source>
        <dbReference type="Proteomes" id="UP000315983"/>
    </source>
</evidence>
<keyword evidence="7" id="KW-1185">Reference proteome</keyword>
<name>A0A542XKZ5_SALAC</name>
<keyword evidence="2" id="KW-0175">Coiled coil</keyword>
<dbReference type="SUPFAM" id="SSF46955">
    <property type="entry name" value="Putative DNA-binding domain"/>
    <property type="match status" value="1"/>
</dbReference>
<gene>
    <name evidence="5" type="ORF">FB564_1546</name>
    <name evidence="4" type="ORF">Sar04_41410</name>
</gene>
<evidence type="ECO:0000256" key="2">
    <source>
        <dbReference type="SAM" id="Coils"/>
    </source>
</evidence>
<evidence type="ECO:0000313" key="4">
    <source>
        <dbReference type="EMBL" id="GIM87405.1"/>
    </source>
</evidence>
<dbReference type="Proteomes" id="UP000315983">
    <property type="component" value="Unassembled WGS sequence"/>
</dbReference>
<evidence type="ECO:0000313" key="7">
    <source>
        <dbReference type="Proteomes" id="UP000677457"/>
    </source>
</evidence>
<dbReference type="PANTHER" id="PTHR30204">
    <property type="entry name" value="REDOX-CYCLING DRUG-SENSING TRANSCRIPTIONAL ACTIVATOR SOXR"/>
    <property type="match status" value="1"/>
</dbReference>
<dbReference type="InterPro" id="IPR009061">
    <property type="entry name" value="DNA-bd_dom_put_sf"/>
</dbReference>